<dbReference type="Gene3D" id="2.40.50.100">
    <property type="match status" value="1"/>
</dbReference>
<feature type="binding site" evidence="11">
    <location>
        <position position="875"/>
    </location>
    <ligand>
        <name>substrate</name>
    </ligand>
</feature>
<dbReference type="GO" id="GO:0046872">
    <property type="term" value="F:metal ion binding"/>
    <property type="evidence" value="ECO:0007669"/>
    <property type="project" value="UniProtKB-KW"/>
</dbReference>
<dbReference type="CDD" id="cd06850">
    <property type="entry name" value="biotinyl_domain"/>
    <property type="match status" value="1"/>
</dbReference>
<keyword evidence="3 9" id="KW-0436">Ligase</keyword>
<dbReference type="SUPFAM" id="SSF51246">
    <property type="entry name" value="Rudiment single hybrid motif"/>
    <property type="match status" value="1"/>
</dbReference>
<dbReference type="InterPro" id="IPR005930">
    <property type="entry name" value="Pyruv_COase"/>
</dbReference>
<dbReference type="PATRIC" id="fig|883113.3.peg.1479"/>
<dbReference type="SUPFAM" id="SSF89000">
    <property type="entry name" value="post-HMGL domain-like"/>
    <property type="match status" value="1"/>
</dbReference>
<evidence type="ECO:0000256" key="11">
    <source>
        <dbReference type="PIRSR" id="PIRSR001594-2"/>
    </source>
</evidence>
<reference evidence="18 19" key="1">
    <citation type="submission" date="2012-01" db="EMBL/GenBank/DDBJ databases">
        <title>The Genome Sequence of Facklamia languida CCUG 37842.</title>
        <authorList>
            <consortium name="The Broad Institute Genome Sequencing Platform"/>
            <person name="Earl A."/>
            <person name="Ward D."/>
            <person name="Feldgarden M."/>
            <person name="Gevers D."/>
            <person name="Huys G."/>
            <person name="Young S.K."/>
            <person name="Zeng Q."/>
            <person name="Gargeya S."/>
            <person name="Fitzgerald M."/>
            <person name="Haas B."/>
            <person name="Abouelleil A."/>
            <person name="Alvarado L."/>
            <person name="Arachchi H.M."/>
            <person name="Berlin A."/>
            <person name="Chapman S.B."/>
            <person name="Gearin G."/>
            <person name="Goldberg J."/>
            <person name="Griggs A."/>
            <person name="Gujja S."/>
            <person name="Hansen M."/>
            <person name="Heiman D."/>
            <person name="Howarth C."/>
            <person name="Larimer J."/>
            <person name="Lui A."/>
            <person name="MacDonald P.J.P."/>
            <person name="McCowen C."/>
            <person name="Montmayeur A."/>
            <person name="Murphy C."/>
            <person name="Neiman D."/>
            <person name="Pearson M."/>
            <person name="Priest M."/>
            <person name="Roberts A."/>
            <person name="Saif S."/>
            <person name="Shea T."/>
            <person name="Sisk P."/>
            <person name="Stolte C."/>
            <person name="Sykes S."/>
            <person name="Wortman J."/>
            <person name="Nusbaum C."/>
            <person name="Birren B."/>
        </authorList>
    </citation>
    <scope>NUCLEOTIDE SEQUENCE [LARGE SCALE GENOMIC DNA]</scope>
    <source>
        <strain evidence="18 19">CCUG 37842</strain>
    </source>
</reference>
<feature type="binding site" description="via carbamate group" evidence="12">
    <location>
        <position position="711"/>
    </location>
    <ligand>
        <name>Mn(2+)</name>
        <dbReference type="ChEBI" id="CHEBI:29035"/>
    </ligand>
</feature>
<evidence type="ECO:0000256" key="2">
    <source>
        <dbReference type="ARBA" id="ARBA00013057"/>
    </source>
</evidence>
<name>H3NKT8_9LACT</name>
<dbReference type="PROSITE" id="PS00867">
    <property type="entry name" value="CPSASE_2"/>
    <property type="match status" value="1"/>
</dbReference>
<dbReference type="NCBIfam" id="NF009554">
    <property type="entry name" value="PRK12999.1"/>
    <property type="match status" value="1"/>
</dbReference>
<dbReference type="Gene3D" id="3.10.600.10">
    <property type="entry name" value="pyruvate carboxylase f1077a mutant domain"/>
    <property type="match status" value="1"/>
</dbReference>
<feature type="active site" evidence="10">
    <location>
        <position position="294"/>
    </location>
</feature>
<comment type="cofactor">
    <cofactor evidence="1 9">
        <name>biotin</name>
        <dbReference type="ChEBI" id="CHEBI:57586"/>
    </cofactor>
</comment>
<dbReference type="AlphaFoldDB" id="H3NKT8"/>
<evidence type="ECO:0000256" key="5">
    <source>
        <dbReference type="ARBA" id="ARBA00022741"/>
    </source>
</evidence>
<dbReference type="FunFam" id="3.30.1490.20:FF:000018">
    <property type="entry name" value="Biotin carboxylase"/>
    <property type="match status" value="1"/>
</dbReference>
<dbReference type="InterPro" id="IPR000089">
    <property type="entry name" value="Biotin_lipoyl"/>
</dbReference>
<dbReference type="FunFam" id="3.20.20.70:FF:000033">
    <property type="entry name" value="Pyruvate carboxylase"/>
    <property type="match status" value="1"/>
</dbReference>
<dbReference type="Pfam" id="PF00682">
    <property type="entry name" value="HMGL-like"/>
    <property type="match status" value="1"/>
</dbReference>
<dbReference type="SUPFAM" id="SSF52440">
    <property type="entry name" value="PreATP-grasp domain"/>
    <property type="match status" value="1"/>
</dbReference>
<evidence type="ECO:0000313" key="18">
    <source>
        <dbReference type="EMBL" id="EHR36216.1"/>
    </source>
</evidence>
<evidence type="ECO:0000313" key="19">
    <source>
        <dbReference type="Proteomes" id="UP000006190"/>
    </source>
</evidence>
<dbReference type="eggNOG" id="COG1038">
    <property type="taxonomic scope" value="Bacteria"/>
</dbReference>
<dbReference type="PIRSF" id="PIRSF001594">
    <property type="entry name" value="Pyruv_carbox"/>
    <property type="match status" value="1"/>
</dbReference>
<gene>
    <name evidence="18" type="ORF">HMPREF9708_01477</name>
</gene>
<keyword evidence="18" id="KW-0670">Pyruvate</keyword>
<dbReference type="InterPro" id="IPR016185">
    <property type="entry name" value="PreATP-grasp_dom_sf"/>
</dbReference>
<dbReference type="Pfam" id="PF00364">
    <property type="entry name" value="Biotin_lipoyl"/>
    <property type="match status" value="1"/>
</dbReference>
<keyword evidence="7" id="KW-0464">Manganese</keyword>
<dbReference type="NCBIfam" id="NF006761">
    <property type="entry name" value="PRK09282.1"/>
    <property type="match status" value="1"/>
</dbReference>
<dbReference type="RefSeq" id="WP_006309710.1">
    <property type="nucleotide sequence ID" value="NZ_JH601133.1"/>
</dbReference>
<evidence type="ECO:0000259" key="17">
    <source>
        <dbReference type="PROSITE" id="PS50991"/>
    </source>
</evidence>
<dbReference type="Pfam" id="PF02785">
    <property type="entry name" value="Biotin_carb_C"/>
    <property type="match status" value="1"/>
</dbReference>
<dbReference type="STRING" id="883113.HMPREF9708_01477"/>
<dbReference type="InterPro" id="IPR013785">
    <property type="entry name" value="Aldolase_TIM"/>
</dbReference>
<evidence type="ECO:0000256" key="13">
    <source>
        <dbReference type="PIRSR" id="PIRSR001594-4"/>
    </source>
</evidence>
<feature type="domain" description="Biotin carboxylation" evidence="16">
    <location>
        <begin position="3"/>
        <end position="455"/>
    </location>
</feature>
<dbReference type="FunFam" id="3.40.50.20:FF:000010">
    <property type="entry name" value="Propionyl-CoA carboxylase subunit alpha"/>
    <property type="match status" value="1"/>
</dbReference>
<feature type="modified residue" description="N6-biotinyllysine" evidence="13">
    <location>
        <position position="1111"/>
    </location>
</feature>
<dbReference type="InterPro" id="IPR005482">
    <property type="entry name" value="Biotin_COase_C"/>
</dbReference>
<dbReference type="Proteomes" id="UP000006190">
    <property type="component" value="Unassembled WGS sequence"/>
</dbReference>
<evidence type="ECO:0000256" key="1">
    <source>
        <dbReference type="ARBA" id="ARBA00001953"/>
    </source>
</evidence>
<feature type="binding site" evidence="11">
    <location>
        <position position="613"/>
    </location>
    <ligand>
        <name>substrate</name>
    </ligand>
</feature>
<dbReference type="PANTHER" id="PTHR43778">
    <property type="entry name" value="PYRUVATE CARBOXYLASE"/>
    <property type="match status" value="1"/>
</dbReference>
<dbReference type="InterPro" id="IPR055268">
    <property type="entry name" value="PCB-like"/>
</dbReference>
<keyword evidence="4 12" id="KW-0479">Metal-binding</keyword>
<dbReference type="Gene3D" id="3.20.20.70">
    <property type="entry name" value="Aldolase class I"/>
    <property type="match status" value="1"/>
</dbReference>
<feature type="binding site" evidence="11">
    <location>
        <position position="203"/>
    </location>
    <ligand>
        <name>ATP</name>
        <dbReference type="ChEBI" id="CHEBI:30616"/>
    </ligand>
</feature>
<dbReference type="GO" id="GO:0004736">
    <property type="term" value="F:pyruvate carboxylase activity"/>
    <property type="evidence" value="ECO:0007669"/>
    <property type="project" value="UniProtKB-EC"/>
</dbReference>
<dbReference type="Pfam" id="PF02786">
    <property type="entry name" value="CPSase_L_D2"/>
    <property type="match status" value="1"/>
</dbReference>
<dbReference type="GO" id="GO:0005737">
    <property type="term" value="C:cytoplasm"/>
    <property type="evidence" value="ECO:0007669"/>
    <property type="project" value="TreeGrafter"/>
</dbReference>
<dbReference type="InterPro" id="IPR011054">
    <property type="entry name" value="Rudment_hybrid_motif"/>
</dbReference>
<dbReference type="PROSITE" id="PS50991">
    <property type="entry name" value="PYR_CT"/>
    <property type="match status" value="1"/>
</dbReference>
<dbReference type="PROSITE" id="PS50975">
    <property type="entry name" value="ATP_GRASP"/>
    <property type="match status" value="1"/>
</dbReference>
<comment type="caution">
    <text evidence="18">The sequence shown here is derived from an EMBL/GenBank/DDBJ whole genome shotgun (WGS) entry which is preliminary data.</text>
</comment>
<evidence type="ECO:0000256" key="10">
    <source>
        <dbReference type="PIRSR" id="PIRSR001594-1"/>
    </source>
</evidence>
<feature type="binding site" evidence="12">
    <location>
        <position position="541"/>
    </location>
    <ligand>
        <name>Mn(2+)</name>
        <dbReference type="ChEBI" id="CHEBI:29035"/>
    </ligand>
</feature>
<dbReference type="SUPFAM" id="SSF56059">
    <property type="entry name" value="Glutathione synthetase ATP-binding domain-like"/>
    <property type="match status" value="1"/>
</dbReference>
<evidence type="ECO:0000256" key="3">
    <source>
        <dbReference type="ARBA" id="ARBA00022598"/>
    </source>
</evidence>
<dbReference type="NCBIfam" id="TIGR01235">
    <property type="entry name" value="pyruv_carbox"/>
    <property type="match status" value="1"/>
</dbReference>
<feature type="binding site" evidence="11">
    <location>
        <position position="119"/>
    </location>
    <ligand>
        <name>ATP</name>
        <dbReference type="ChEBI" id="CHEBI:30616"/>
    </ligand>
</feature>
<dbReference type="EMBL" id="AGEG01000016">
    <property type="protein sequence ID" value="EHR36216.1"/>
    <property type="molecule type" value="Genomic_DNA"/>
</dbReference>
<comment type="catalytic activity">
    <reaction evidence="9">
        <text>hydrogencarbonate + pyruvate + ATP = oxaloacetate + ADP + phosphate + H(+)</text>
        <dbReference type="Rhea" id="RHEA:20844"/>
        <dbReference type="ChEBI" id="CHEBI:15361"/>
        <dbReference type="ChEBI" id="CHEBI:15378"/>
        <dbReference type="ChEBI" id="CHEBI:16452"/>
        <dbReference type="ChEBI" id="CHEBI:17544"/>
        <dbReference type="ChEBI" id="CHEBI:30616"/>
        <dbReference type="ChEBI" id="CHEBI:43474"/>
        <dbReference type="ChEBI" id="CHEBI:456216"/>
        <dbReference type="EC" id="6.4.1.1"/>
    </reaction>
</comment>
<sequence>MQRIHKVLIANRGEIAIRIIRACKELDIQTVAIYSKEDIGTLHRLKANESYLIGEDLDPTQAYLDIEGILSLAKAKGVDAIHPGYGFLSENQTFAQRCQEEGILFIGPEVRHLRMFGDKTSARQTAQAAGIPVIPGSQGLVESVDQVQAFAQEHGFPIMLKAVSGGGGKGMRVVQTLDEIQDAYDRVKSEALKSFGNSDLYVEKYIANPKHIEVQILADQHGNCVHLFERDCSIQRRHQKVVEVAPSFSLDDSIRQALTQASLQLMNHIGYVNAGTVEFLVTDQAYYFIEVNPRVQVEHTISELVTGIDIVKSQILIADGADLHGPILQIPPQDQIQAKGYAIQCRITTEDPLNHFAPDSGKITAYQSPGGFGVRLDAGDAFAGAIISPYYDSLLVKISTYSNTLQETIDKMRRALKEIRVRGLKTNIRFLQNIMADKDFIQGHYTTRFIDDKPDLFQITPPRDRGAKLLNYIGNVTVNGFPGIGPGAKPDFAKPVHLTLDHQVKSPMTLKHILDQAGPDKVAQMVLQKEEVLLTDTSLRDAHQSLLSTRMRTKDLLGAAAYMNQTLSDYFSFEMWGGATFDVAYNFLREDPWDRLRQLRQTMPDVMLQMLLRASNAVGYTNYPDNVVDRFIKLAAYEGIDVFRIFDSLNWLESLKVSIEAALETGKFVEGTICYTGDLLDPNRSKVYDLDYYVNLAQAIEGLGVHSLAIKDMAGILKPEAGYQLIRALKETVKIPIHLHSHDTSGNGLALYSRAIDAGVDILDVANPALSGLTSQPNAASLAAIRQGRDQQASSLRSGDEDLTRYWQVTRSYYQAFESQLKAPWPGVYDYEMPGGQYTNFQFQAQALGLGDRFDQVLDAYQAANRLLGDITKVTPSSKVVGDLALFMVQNDLNEYNLLTKGKDLNFPASVVAFMQGDIGQPPAGMNKDLQAIVLKGQTAYTDRPGQRLAAYDFKGQEAMLASLTDQPIDESLAIAYALYPKVVSQYLDFQAENGQVWKLDTPTFFYGLKLNERLVYELDEGKTLVIELMAIGPTKANGYKTVHFELNGLSYPCEIRDQSFTGTVKTSIKADRTNPHHIPAPMPGTISHVLVKEGDPVKANQVLMITEAMKMENSIKAPAAGEIQKIHGQVGNQVAAGDLLMEIGDPVE</sequence>
<dbReference type="EC" id="6.4.1.1" evidence="2 9"/>
<dbReference type="Pfam" id="PF02436">
    <property type="entry name" value="PYC_OADA"/>
    <property type="match status" value="1"/>
</dbReference>
<dbReference type="GO" id="GO:0005524">
    <property type="term" value="F:ATP binding"/>
    <property type="evidence" value="ECO:0007669"/>
    <property type="project" value="UniProtKB-UniRule"/>
</dbReference>
<dbReference type="GO" id="GO:0006094">
    <property type="term" value="P:gluconeogenesis"/>
    <property type="evidence" value="ECO:0007669"/>
    <property type="project" value="InterPro"/>
</dbReference>
<keyword evidence="19" id="KW-1185">Reference proteome</keyword>
<dbReference type="SUPFAM" id="SSF51569">
    <property type="entry name" value="Aldolase"/>
    <property type="match status" value="1"/>
</dbReference>
<dbReference type="CDD" id="cd07937">
    <property type="entry name" value="DRE_TIM_PC_TC_5S"/>
    <property type="match status" value="1"/>
</dbReference>
<protein>
    <recommendedName>
        <fullName evidence="2 9">Pyruvate carboxylase</fullName>
        <ecNumber evidence="2 9">6.4.1.1</ecNumber>
    </recommendedName>
</protein>
<feature type="domain" description="Pyruvate carboxyltransferase" evidence="17">
    <location>
        <begin position="532"/>
        <end position="804"/>
    </location>
</feature>
<dbReference type="InterPro" id="IPR003379">
    <property type="entry name" value="Carboxylase_cons_dom"/>
</dbReference>
<evidence type="ECO:0000259" key="16">
    <source>
        <dbReference type="PROSITE" id="PS50979"/>
    </source>
</evidence>
<dbReference type="PANTHER" id="PTHR43778:SF2">
    <property type="entry name" value="PYRUVATE CARBOXYLASE, MITOCHONDRIAL"/>
    <property type="match status" value="1"/>
</dbReference>
<dbReference type="SMART" id="SM00878">
    <property type="entry name" value="Biotin_carb_C"/>
    <property type="match status" value="1"/>
</dbReference>
<organism evidence="18 19">
    <name type="scientific">Facklamia languida CCUG 37842</name>
    <dbReference type="NCBI Taxonomy" id="883113"/>
    <lineage>
        <taxon>Bacteria</taxon>
        <taxon>Bacillati</taxon>
        <taxon>Bacillota</taxon>
        <taxon>Bacilli</taxon>
        <taxon>Lactobacillales</taxon>
        <taxon>Aerococcaceae</taxon>
        <taxon>Facklamia</taxon>
    </lineage>
</organism>
<dbReference type="InterPro" id="IPR011761">
    <property type="entry name" value="ATP-grasp"/>
</dbReference>
<dbReference type="HOGENOM" id="CLU_000395_0_1_9"/>
<dbReference type="OrthoDB" id="9807469at2"/>
<comment type="function">
    <text evidence="9">Catalyzes a 2-step reaction, involving the ATP-dependent carboxylation of the covalently attached biotin in the first step and the transfer of the carboxyl group to pyruvate in the second.</text>
</comment>
<evidence type="ECO:0000256" key="4">
    <source>
        <dbReference type="ARBA" id="ARBA00022723"/>
    </source>
</evidence>
<dbReference type="InterPro" id="IPR005479">
    <property type="entry name" value="CPAse_ATP-bd"/>
</dbReference>
<dbReference type="PROSITE" id="PS50968">
    <property type="entry name" value="BIOTINYL_LIPOYL"/>
    <property type="match status" value="1"/>
</dbReference>
<feature type="modified residue" description="N6-carboxylysine" evidence="13">
    <location>
        <position position="711"/>
    </location>
</feature>
<evidence type="ECO:0000256" key="8">
    <source>
        <dbReference type="ARBA" id="ARBA00023267"/>
    </source>
</evidence>
<keyword evidence="8 9" id="KW-0092">Biotin</keyword>
<dbReference type="SUPFAM" id="SSF51230">
    <property type="entry name" value="Single hybrid motif"/>
    <property type="match status" value="1"/>
</dbReference>
<feature type="binding site" evidence="12">
    <location>
        <position position="740"/>
    </location>
    <ligand>
        <name>Mn(2+)</name>
        <dbReference type="ChEBI" id="CHEBI:29035"/>
    </ligand>
</feature>
<feature type="binding site" evidence="12">
    <location>
        <position position="742"/>
    </location>
    <ligand>
        <name>Mn(2+)</name>
        <dbReference type="ChEBI" id="CHEBI:29035"/>
    </ligand>
</feature>
<evidence type="ECO:0000256" key="6">
    <source>
        <dbReference type="ARBA" id="ARBA00022840"/>
    </source>
</evidence>
<keyword evidence="6 9" id="KW-0067">ATP-binding</keyword>
<dbReference type="InterPro" id="IPR011053">
    <property type="entry name" value="Single_hybrid_motif"/>
</dbReference>
<evidence type="ECO:0000256" key="7">
    <source>
        <dbReference type="ARBA" id="ARBA00023211"/>
    </source>
</evidence>
<dbReference type="Gene3D" id="3.30.470.20">
    <property type="entry name" value="ATP-grasp fold, B domain"/>
    <property type="match status" value="1"/>
</dbReference>
<dbReference type="InterPro" id="IPR011764">
    <property type="entry name" value="Biotin_carboxylation_dom"/>
</dbReference>
<proteinExistence type="predicted"/>
<dbReference type="InterPro" id="IPR000891">
    <property type="entry name" value="PYR_CT"/>
</dbReference>
<dbReference type="PROSITE" id="PS50979">
    <property type="entry name" value="BC"/>
    <property type="match status" value="1"/>
</dbReference>
<dbReference type="InterPro" id="IPR005481">
    <property type="entry name" value="BC-like_N"/>
</dbReference>
<dbReference type="Pfam" id="PF00289">
    <property type="entry name" value="Biotin_carb_N"/>
    <property type="match status" value="1"/>
</dbReference>
<evidence type="ECO:0000259" key="15">
    <source>
        <dbReference type="PROSITE" id="PS50975"/>
    </source>
</evidence>
<evidence type="ECO:0000259" key="14">
    <source>
        <dbReference type="PROSITE" id="PS50968"/>
    </source>
</evidence>
<dbReference type="FunFam" id="2.40.50.100:FF:000003">
    <property type="entry name" value="Acetyl-CoA carboxylase biotin carboxyl carrier protein"/>
    <property type="match status" value="1"/>
</dbReference>
<feature type="domain" description="Lipoyl-binding" evidence="14">
    <location>
        <begin position="1070"/>
        <end position="1145"/>
    </location>
</feature>
<keyword evidence="5 9" id="KW-0547">Nucleotide-binding</keyword>
<accession>H3NKT8</accession>
<evidence type="ECO:0000256" key="9">
    <source>
        <dbReference type="PIRNR" id="PIRNR001594"/>
    </source>
</evidence>
<evidence type="ECO:0000256" key="12">
    <source>
        <dbReference type="PIRSR" id="PIRSR001594-3"/>
    </source>
</evidence>
<feature type="binding site" evidence="11">
    <location>
        <position position="238"/>
    </location>
    <ligand>
        <name>ATP</name>
        <dbReference type="ChEBI" id="CHEBI:30616"/>
    </ligand>
</feature>
<feature type="domain" description="ATP-grasp" evidence="15">
    <location>
        <begin position="123"/>
        <end position="319"/>
    </location>
</feature>